<name>F2IGE2_FLUTR</name>
<dbReference type="SUPFAM" id="SSF52833">
    <property type="entry name" value="Thioredoxin-like"/>
    <property type="match status" value="1"/>
</dbReference>
<feature type="transmembrane region" description="Helical" evidence="6">
    <location>
        <begin position="127"/>
        <end position="147"/>
    </location>
</feature>
<accession>F2IGE2</accession>
<sequence precursor="true">MASKSLENEGFMKKQLPVIIKGIMAFMFLLSAVAKLYPSPNMALPTFEVKQLIPMGFSETSAAYFSRILIGCELALGVLLLQKNYFKRLVVPMSFLMLLIFSIHLSYEIASSGNSGNCGCFGSLLPMTPVQALIKNIIGMGLLVVLYQKTSKQNDSLNFSFISAITFASILAVFLVGPMQRKSNDQLVEDMMKEMEMSEDEEKVLDDKSVVAALPKKETSQPLENAEKNEVKEEKASDKPLEKTVVDEPKLKKSGFASQFSDIDKGRKILCFFAPGCDHCKETAKALTEMASKDPTFPEVKIVFMEEEAELIPDFFAFAGRKYPFKIVEVGQFWTVLGGTKDTPGVFYLWNGNIIKEYDGINERAFKRDEFKKIVQKPWSELK</sequence>
<dbReference type="GO" id="GO:0030416">
    <property type="term" value="P:methylamine metabolic process"/>
    <property type="evidence" value="ECO:0007669"/>
    <property type="project" value="InterPro"/>
</dbReference>
<protein>
    <submittedName>
        <fullName evidence="8">Putative thiol:disulfide oxidoreductase TlpB</fullName>
    </submittedName>
</protein>
<dbReference type="Proteomes" id="UP000007463">
    <property type="component" value="Chromosome"/>
</dbReference>
<dbReference type="HOGENOM" id="CLU_766672_0_0_10"/>
<gene>
    <name evidence="8" type="ordered locus">Fluta_3842</name>
</gene>
<keyword evidence="9" id="KW-1185">Reference proteome</keyword>
<dbReference type="AlphaFoldDB" id="F2IGE2"/>
<dbReference type="EMBL" id="CP002542">
    <property type="protein sequence ID" value="AEA45808.1"/>
    <property type="molecule type" value="Genomic_DNA"/>
</dbReference>
<evidence type="ECO:0000256" key="4">
    <source>
        <dbReference type="ARBA" id="ARBA00023136"/>
    </source>
</evidence>
<dbReference type="Pfam" id="PF07291">
    <property type="entry name" value="MauE"/>
    <property type="match status" value="1"/>
</dbReference>
<proteinExistence type="predicted"/>
<dbReference type="STRING" id="755732.Fluta_3842"/>
<feature type="transmembrane region" description="Helical" evidence="6">
    <location>
        <begin position="64"/>
        <end position="82"/>
    </location>
</feature>
<dbReference type="GO" id="GO:0016020">
    <property type="term" value="C:membrane"/>
    <property type="evidence" value="ECO:0007669"/>
    <property type="project" value="UniProtKB-SubCell"/>
</dbReference>
<keyword evidence="4 6" id="KW-0472">Membrane</keyword>
<evidence type="ECO:0000256" key="5">
    <source>
        <dbReference type="SAM" id="MobiDB-lite"/>
    </source>
</evidence>
<feature type="transmembrane region" description="Helical" evidence="6">
    <location>
        <begin position="159"/>
        <end position="177"/>
    </location>
</feature>
<evidence type="ECO:0000259" key="7">
    <source>
        <dbReference type="Pfam" id="PF07291"/>
    </source>
</evidence>
<evidence type="ECO:0000256" key="1">
    <source>
        <dbReference type="ARBA" id="ARBA00004141"/>
    </source>
</evidence>
<dbReference type="KEGG" id="fte:Fluta_3842"/>
<organism evidence="8 9">
    <name type="scientific">Fluviicola taffensis (strain DSM 16823 / NCIMB 13979 / RW262)</name>
    <dbReference type="NCBI Taxonomy" id="755732"/>
    <lineage>
        <taxon>Bacteria</taxon>
        <taxon>Pseudomonadati</taxon>
        <taxon>Bacteroidota</taxon>
        <taxon>Flavobacteriia</taxon>
        <taxon>Flavobacteriales</taxon>
        <taxon>Crocinitomicaceae</taxon>
        <taxon>Fluviicola</taxon>
    </lineage>
</organism>
<evidence type="ECO:0000256" key="2">
    <source>
        <dbReference type="ARBA" id="ARBA00022692"/>
    </source>
</evidence>
<evidence type="ECO:0000313" key="8">
    <source>
        <dbReference type="EMBL" id="AEA45808.1"/>
    </source>
</evidence>
<evidence type="ECO:0000313" key="9">
    <source>
        <dbReference type="Proteomes" id="UP000007463"/>
    </source>
</evidence>
<keyword evidence="2 6" id="KW-0812">Transmembrane</keyword>
<feature type="transmembrane region" description="Helical" evidence="6">
    <location>
        <begin position="18"/>
        <end position="37"/>
    </location>
</feature>
<dbReference type="InterPro" id="IPR009908">
    <property type="entry name" value="Methylamine_util_MauE"/>
</dbReference>
<feature type="domain" description="Methylamine utilisation protein MauE" evidence="7">
    <location>
        <begin position="15"/>
        <end position="146"/>
    </location>
</feature>
<reference evidence="8 9" key="1">
    <citation type="journal article" date="2011" name="Stand. Genomic Sci.">
        <title>Complete genome sequence of the gliding freshwater bacterium Fluviicola taffensis type strain (RW262).</title>
        <authorList>
            <person name="Woyke T."/>
            <person name="Chertkov O."/>
            <person name="Lapidus A."/>
            <person name="Nolan M."/>
            <person name="Lucas S."/>
            <person name="Del Rio T.G."/>
            <person name="Tice H."/>
            <person name="Cheng J.F."/>
            <person name="Tapia R."/>
            <person name="Han C."/>
            <person name="Goodwin L."/>
            <person name="Pitluck S."/>
            <person name="Liolios K."/>
            <person name="Pagani I."/>
            <person name="Ivanova N."/>
            <person name="Huntemann M."/>
            <person name="Mavromatis K."/>
            <person name="Mikhailova N."/>
            <person name="Pati A."/>
            <person name="Chen A."/>
            <person name="Palaniappan K."/>
            <person name="Land M."/>
            <person name="Hauser L."/>
            <person name="Brambilla E.M."/>
            <person name="Rohde M."/>
            <person name="Mwirichia R."/>
            <person name="Sikorski J."/>
            <person name="Tindall B.J."/>
            <person name="Goker M."/>
            <person name="Bristow J."/>
            <person name="Eisen J.A."/>
            <person name="Markowitz V."/>
            <person name="Hugenholtz P."/>
            <person name="Klenk H.P."/>
            <person name="Kyrpides N.C."/>
        </authorList>
    </citation>
    <scope>NUCLEOTIDE SEQUENCE [LARGE SCALE GENOMIC DNA]</scope>
    <source>
        <strain evidence="9">DSM 16823 / RW262 / RW262</strain>
    </source>
</reference>
<comment type="subcellular location">
    <subcellularLocation>
        <location evidence="1">Membrane</location>
        <topology evidence="1">Multi-pass membrane protein</topology>
    </subcellularLocation>
</comment>
<reference evidence="9" key="2">
    <citation type="submission" date="2011-02" db="EMBL/GenBank/DDBJ databases">
        <title>The complete genome of Fluviicola taffensis DSM 16823.</title>
        <authorList>
            <consortium name="US DOE Joint Genome Institute (JGI-PGF)"/>
            <person name="Lucas S."/>
            <person name="Copeland A."/>
            <person name="Lapidus A."/>
            <person name="Bruce D."/>
            <person name="Goodwin L."/>
            <person name="Pitluck S."/>
            <person name="Kyrpides N."/>
            <person name="Mavromatis K."/>
            <person name="Ivanova N."/>
            <person name="Mikhailova N."/>
            <person name="Pagani I."/>
            <person name="Chertkov O."/>
            <person name="Detter J.C."/>
            <person name="Han C."/>
            <person name="Tapia R."/>
            <person name="Land M."/>
            <person name="Hauser L."/>
            <person name="Markowitz V."/>
            <person name="Cheng J.-F."/>
            <person name="Hugenholtz P."/>
            <person name="Woyke T."/>
            <person name="Wu D."/>
            <person name="Tindall B."/>
            <person name="Pomrenke H.G."/>
            <person name="Brambilla E."/>
            <person name="Klenk H.-P."/>
            <person name="Eisen J.A."/>
        </authorList>
    </citation>
    <scope>NUCLEOTIDE SEQUENCE [LARGE SCALE GENOMIC DNA]</scope>
    <source>
        <strain evidence="9">DSM 16823 / RW262 / RW262</strain>
    </source>
</reference>
<dbReference type="RefSeq" id="WP_013688566.1">
    <property type="nucleotide sequence ID" value="NC_015321.1"/>
</dbReference>
<feature type="transmembrane region" description="Helical" evidence="6">
    <location>
        <begin position="89"/>
        <end position="107"/>
    </location>
</feature>
<feature type="region of interest" description="Disordered" evidence="5">
    <location>
        <begin position="216"/>
        <end position="243"/>
    </location>
</feature>
<evidence type="ECO:0000256" key="6">
    <source>
        <dbReference type="SAM" id="Phobius"/>
    </source>
</evidence>
<dbReference type="eggNOG" id="COG0526">
    <property type="taxonomic scope" value="Bacteria"/>
</dbReference>
<dbReference type="InterPro" id="IPR036249">
    <property type="entry name" value="Thioredoxin-like_sf"/>
</dbReference>
<evidence type="ECO:0000256" key="3">
    <source>
        <dbReference type="ARBA" id="ARBA00022989"/>
    </source>
</evidence>
<keyword evidence="3 6" id="KW-1133">Transmembrane helix</keyword>
<dbReference type="Gene3D" id="3.40.30.10">
    <property type="entry name" value="Glutaredoxin"/>
    <property type="match status" value="1"/>
</dbReference>